<dbReference type="EMBL" id="JACXVP010000006">
    <property type="protein sequence ID" value="KAG5600228.1"/>
    <property type="molecule type" value="Genomic_DNA"/>
</dbReference>
<evidence type="ECO:0000313" key="1">
    <source>
        <dbReference type="EMBL" id="KAG5600228.1"/>
    </source>
</evidence>
<dbReference type="Proteomes" id="UP000824120">
    <property type="component" value="Chromosome 6"/>
</dbReference>
<dbReference type="AlphaFoldDB" id="A0A9J5YM71"/>
<organism evidence="1 2">
    <name type="scientific">Solanum commersonii</name>
    <name type="common">Commerson's wild potato</name>
    <name type="synonym">Commerson's nightshade</name>
    <dbReference type="NCBI Taxonomy" id="4109"/>
    <lineage>
        <taxon>Eukaryota</taxon>
        <taxon>Viridiplantae</taxon>
        <taxon>Streptophyta</taxon>
        <taxon>Embryophyta</taxon>
        <taxon>Tracheophyta</taxon>
        <taxon>Spermatophyta</taxon>
        <taxon>Magnoliopsida</taxon>
        <taxon>eudicotyledons</taxon>
        <taxon>Gunneridae</taxon>
        <taxon>Pentapetalae</taxon>
        <taxon>asterids</taxon>
        <taxon>lamiids</taxon>
        <taxon>Solanales</taxon>
        <taxon>Solanaceae</taxon>
        <taxon>Solanoideae</taxon>
        <taxon>Solaneae</taxon>
        <taxon>Solanum</taxon>
    </lineage>
</organism>
<evidence type="ECO:0000313" key="2">
    <source>
        <dbReference type="Proteomes" id="UP000824120"/>
    </source>
</evidence>
<name>A0A9J5YM71_SOLCO</name>
<reference evidence="1 2" key="1">
    <citation type="submission" date="2020-09" db="EMBL/GenBank/DDBJ databases">
        <title>De no assembly of potato wild relative species, Solanum commersonii.</title>
        <authorList>
            <person name="Cho K."/>
        </authorList>
    </citation>
    <scope>NUCLEOTIDE SEQUENCE [LARGE SCALE GENOMIC DNA]</scope>
    <source>
        <strain evidence="1">LZ3.2</strain>
        <tissue evidence="1">Leaf</tissue>
    </source>
</reference>
<keyword evidence="2" id="KW-1185">Reference proteome</keyword>
<sequence>MNLTNPISDSKSRNKQILTVRALDRIEAFVSIFVTFLPHELSALLYSSSTFFFASIDSIAPS</sequence>
<protein>
    <submittedName>
        <fullName evidence="1">Uncharacterized protein</fullName>
    </submittedName>
</protein>
<proteinExistence type="predicted"/>
<gene>
    <name evidence="1" type="ORF">H5410_031598</name>
</gene>
<comment type="caution">
    <text evidence="1">The sequence shown here is derived from an EMBL/GenBank/DDBJ whole genome shotgun (WGS) entry which is preliminary data.</text>
</comment>
<accession>A0A9J5YM71</accession>
<dbReference type="OrthoDB" id="543971at2759"/>